<comment type="caution">
    <text evidence="2">The sequence shown here is derived from an EMBL/GenBank/DDBJ whole genome shotgun (WGS) entry which is preliminary data.</text>
</comment>
<dbReference type="SUPFAM" id="SSF52096">
    <property type="entry name" value="ClpP/crotonase"/>
    <property type="match status" value="1"/>
</dbReference>
<dbReference type="RefSeq" id="WP_332864129.1">
    <property type="nucleotide sequence ID" value="NZ_JBAFSM010000009.1"/>
</dbReference>
<evidence type="ECO:0000313" key="3">
    <source>
        <dbReference type="Proteomes" id="UP001328733"/>
    </source>
</evidence>
<dbReference type="PROSITE" id="PS50106">
    <property type="entry name" value="PDZ"/>
    <property type="match status" value="1"/>
</dbReference>
<dbReference type="GO" id="GO:0006508">
    <property type="term" value="P:proteolysis"/>
    <property type="evidence" value="ECO:0007669"/>
    <property type="project" value="InterPro"/>
</dbReference>
<evidence type="ECO:0000313" key="2">
    <source>
        <dbReference type="EMBL" id="MEG3436666.1"/>
    </source>
</evidence>
<dbReference type="SMART" id="SM00245">
    <property type="entry name" value="TSPc"/>
    <property type="match status" value="1"/>
</dbReference>
<dbReference type="CDD" id="cd23081">
    <property type="entry name" value="cpPDZ_EcRseP-like"/>
    <property type="match status" value="1"/>
</dbReference>
<dbReference type="Gene3D" id="2.30.42.10">
    <property type="match status" value="1"/>
</dbReference>
<dbReference type="Proteomes" id="UP001328733">
    <property type="component" value="Unassembled WGS sequence"/>
</dbReference>
<dbReference type="InterPro" id="IPR005151">
    <property type="entry name" value="Tail-specific_protease"/>
</dbReference>
<feature type="domain" description="PDZ" evidence="1">
    <location>
        <begin position="151"/>
        <end position="202"/>
    </location>
</feature>
<dbReference type="Gene3D" id="3.30.750.44">
    <property type="match status" value="1"/>
</dbReference>
<dbReference type="InterPro" id="IPR029045">
    <property type="entry name" value="ClpP/crotonase-like_dom_sf"/>
</dbReference>
<accession>A0AAW9QSN7</accession>
<dbReference type="AlphaFoldDB" id="A0AAW9QSN7"/>
<proteinExistence type="predicted"/>
<organism evidence="2 3">
    <name type="scientific">Pannus brasiliensis CCIBt3594</name>
    <dbReference type="NCBI Taxonomy" id="1427578"/>
    <lineage>
        <taxon>Bacteria</taxon>
        <taxon>Bacillati</taxon>
        <taxon>Cyanobacteriota</taxon>
        <taxon>Cyanophyceae</taxon>
        <taxon>Oscillatoriophycideae</taxon>
        <taxon>Chroococcales</taxon>
        <taxon>Microcystaceae</taxon>
        <taxon>Pannus</taxon>
    </lineage>
</organism>
<gene>
    <name evidence="2" type="ORF">V0288_05995</name>
</gene>
<dbReference type="GO" id="GO:0004175">
    <property type="term" value="F:endopeptidase activity"/>
    <property type="evidence" value="ECO:0007669"/>
    <property type="project" value="TreeGrafter"/>
</dbReference>
<protein>
    <submittedName>
        <fullName evidence="2">S41 family peptidase</fullName>
    </submittedName>
</protein>
<dbReference type="InterPro" id="IPR001478">
    <property type="entry name" value="PDZ"/>
</dbReference>
<sequence>MKIPRKFRQRILTWGAIFLLAIAGVAGDRSLSANDRTAIFSQVWQTVDREFFDPKFNGVDWPAMKEQYGSVAAKARSREEFAVTVNEMLSRLRTSHTSFYIPEDPRYYQLLAIFAAIDRDLQQPLQTWFPNGKIEYTGIGIFTEQIGEKTFVSGVLDGSPAERAGLLVGDRLLSVNGKPYHPIESFRGKAGRELTLTIEREPGQERTLPITPKVFDAGRMFEEAMSKSVEVIERDSKKIGYIHIWSYAGEQYQRILEQELLSGRLRNADALVLDLRGGWGGAPLTALNIFTASPLSFTAIPRNGRSYVNSATWTRPVIMLVDEKSRSSKEILAHAFREKKIGPVIGDRTPGAVVGGRAFLMADGSLLYVAVVDVYVNGNTRLEGKGVTPDIGVPFDLPYARGADPRKERAIEEAFNVIAAFKSN</sequence>
<dbReference type="EMBL" id="JBAFSM010000009">
    <property type="protein sequence ID" value="MEG3436666.1"/>
    <property type="molecule type" value="Genomic_DNA"/>
</dbReference>
<dbReference type="InterPro" id="IPR028204">
    <property type="entry name" value="Tricorn_C1"/>
</dbReference>
<dbReference type="InterPro" id="IPR041489">
    <property type="entry name" value="PDZ_6"/>
</dbReference>
<evidence type="ECO:0000259" key="1">
    <source>
        <dbReference type="PROSITE" id="PS50106"/>
    </source>
</evidence>
<reference evidence="2 3" key="1">
    <citation type="submission" date="2024-01" db="EMBL/GenBank/DDBJ databases">
        <title>Genomic insights into the taxonomy and metabolism of the cyanobacterium Pannus brasiliensis CCIBt3594.</title>
        <authorList>
            <person name="Machado M."/>
            <person name="Botero N.B."/>
            <person name="Andreote A.P.D."/>
            <person name="Feitosa A.M.T."/>
            <person name="Popin R."/>
            <person name="Sivonen K."/>
            <person name="Fiore M.F."/>
        </authorList>
    </citation>
    <scope>NUCLEOTIDE SEQUENCE [LARGE SCALE GENOMIC DNA]</scope>
    <source>
        <strain evidence="2 3">CCIBt3594</strain>
    </source>
</reference>
<name>A0AAW9QSN7_9CHRO</name>
<dbReference type="PANTHER" id="PTHR32060">
    <property type="entry name" value="TAIL-SPECIFIC PROTEASE"/>
    <property type="match status" value="1"/>
</dbReference>
<dbReference type="Pfam" id="PF14684">
    <property type="entry name" value="Tricorn_C1"/>
    <property type="match status" value="1"/>
</dbReference>
<dbReference type="Pfam" id="PF03572">
    <property type="entry name" value="Peptidase_S41"/>
    <property type="match status" value="1"/>
</dbReference>
<dbReference type="InterPro" id="IPR036034">
    <property type="entry name" value="PDZ_sf"/>
</dbReference>
<dbReference type="SUPFAM" id="SSF50156">
    <property type="entry name" value="PDZ domain-like"/>
    <property type="match status" value="1"/>
</dbReference>
<dbReference type="GO" id="GO:0008236">
    <property type="term" value="F:serine-type peptidase activity"/>
    <property type="evidence" value="ECO:0007669"/>
    <property type="project" value="InterPro"/>
</dbReference>
<dbReference type="Gene3D" id="3.90.226.10">
    <property type="entry name" value="2-enoyl-CoA Hydratase, Chain A, domain 1"/>
    <property type="match status" value="1"/>
</dbReference>
<dbReference type="SMART" id="SM00228">
    <property type="entry name" value="PDZ"/>
    <property type="match status" value="1"/>
</dbReference>
<dbReference type="CDD" id="cd07562">
    <property type="entry name" value="Peptidase_S41_TRI"/>
    <property type="match status" value="1"/>
</dbReference>
<dbReference type="PANTHER" id="PTHR32060:SF22">
    <property type="entry name" value="CARBOXYL-TERMINAL-PROCESSING PEPTIDASE 3, CHLOROPLASTIC"/>
    <property type="match status" value="1"/>
</dbReference>
<dbReference type="Pfam" id="PF17820">
    <property type="entry name" value="PDZ_6"/>
    <property type="match status" value="1"/>
</dbReference>
<keyword evidence="3" id="KW-1185">Reference proteome</keyword>